<evidence type="ECO:0000313" key="4">
    <source>
        <dbReference type="Proteomes" id="UP000013909"/>
    </source>
</evidence>
<keyword evidence="1" id="KW-0560">Oxidoreductase</keyword>
<gene>
    <name evidence="3" type="ORF">ADIS_3511</name>
</gene>
<dbReference type="Pfam" id="PF00106">
    <property type="entry name" value="adh_short"/>
    <property type="match status" value="1"/>
</dbReference>
<dbReference type="SUPFAM" id="SSF51735">
    <property type="entry name" value="NAD(P)-binding Rossmann-fold domains"/>
    <property type="match status" value="1"/>
</dbReference>
<protein>
    <recommendedName>
        <fullName evidence="5">Retinol dehydrogenase 13</fullName>
    </recommendedName>
</protein>
<keyword evidence="4" id="KW-1185">Reference proteome</keyword>
<dbReference type="Gene3D" id="3.40.50.720">
    <property type="entry name" value="NAD(P)-binding Rossmann-like Domain"/>
    <property type="match status" value="1"/>
</dbReference>
<evidence type="ECO:0000256" key="1">
    <source>
        <dbReference type="ARBA" id="ARBA00023002"/>
    </source>
</evidence>
<dbReference type="PANTHER" id="PTHR43157:SF31">
    <property type="entry name" value="PHOSPHATIDYLINOSITOL-GLYCAN BIOSYNTHESIS CLASS F PROTEIN"/>
    <property type="match status" value="1"/>
</dbReference>
<name>R7ZPN9_9BACT</name>
<dbReference type="GO" id="GO:0016491">
    <property type="term" value="F:oxidoreductase activity"/>
    <property type="evidence" value="ECO:0007669"/>
    <property type="project" value="UniProtKB-KW"/>
</dbReference>
<proteinExistence type="inferred from homology"/>
<dbReference type="PRINTS" id="PR00081">
    <property type="entry name" value="GDHRDH"/>
</dbReference>
<accession>R7ZPN9</accession>
<evidence type="ECO:0008006" key="5">
    <source>
        <dbReference type="Google" id="ProtNLM"/>
    </source>
</evidence>
<reference evidence="3 4" key="1">
    <citation type="submission" date="2013-02" db="EMBL/GenBank/DDBJ databases">
        <title>A novel strain isolated from Lonar lake, Maharashtra, India.</title>
        <authorList>
            <person name="Singh A."/>
        </authorList>
    </citation>
    <scope>NUCLEOTIDE SEQUENCE [LARGE SCALE GENOMIC DNA]</scope>
    <source>
        <strain evidence="3 4">AK24</strain>
    </source>
</reference>
<organism evidence="3 4">
    <name type="scientific">Lunatimonas lonarensis</name>
    <dbReference type="NCBI Taxonomy" id="1232681"/>
    <lineage>
        <taxon>Bacteria</taxon>
        <taxon>Pseudomonadati</taxon>
        <taxon>Bacteroidota</taxon>
        <taxon>Cytophagia</taxon>
        <taxon>Cytophagales</taxon>
        <taxon>Cyclobacteriaceae</taxon>
    </lineage>
</organism>
<dbReference type="AlphaFoldDB" id="R7ZPN9"/>
<dbReference type="STRING" id="1232681.ADIS_3511"/>
<sequence>MITGATSGVGKAAAMALAGSENELILIARNEKKGEAVKREILNLYPFTKVSLLLGDLSLMKDIRKVARQFQNKFESLDVLINCAGLVSSDRVETSEGIEQTLAVNYLSHYLLSNLLLPELKKSNQGRIINVASLIPPIAKVNFDDLNSEKNYNGIKAYLQSKAADVMFTYDLAEELKHTNMTVNAVHPGVVKTNLGVNTSKGFLYLFVKFSEKFLAITPEKSAKRIVYLATDPGLSKITGKYFKGGKKPVATNSFSNNPENRKKLLELTKLFIGQN</sequence>
<dbReference type="Proteomes" id="UP000013909">
    <property type="component" value="Unassembled WGS sequence"/>
</dbReference>
<dbReference type="InterPro" id="IPR036291">
    <property type="entry name" value="NAD(P)-bd_dom_sf"/>
</dbReference>
<dbReference type="EMBL" id="AQHR01000089">
    <property type="protein sequence ID" value="EON76033.1"/>
    <property type="molecule type" value="Genomic_DNA"/>
</dbReference>
<comment type="similarity">
    <text evidence="2">Belongs to the short-chain dehydrogenases/reductases (SDR) family.</text>
</comment>
<comment type="caution">
    <text evidence="3">The sequence shown here is derived from an EMBL/GenBank/DDBJ whole genome shotgun (WGS) entry which is preliminary data.</text>
</comment>
<dbReference type="PANTHER" id="PTHR43157">
    <property type="entry name" value="PHOSPHATIDYLINOSITOL-GLYCAN BIOSYNTHESIS CLASS F PROTEIN-RELATED"/>
    <property type="match status" value="1"/>
</dbReference>
<dbReference type="PRINTS" id="PR00080">
    <property type="entry name" value="SDRFAMILY"/>
</dbReference>
<evidence type="ECO:0000256" key="2">
    <source>
        <dbReference type="RuleBase" id="RU000363"/>
    </source>
</evidence>
<dbReference type="InterPro" id="IPR002347">
    <property type="entry name" value="SDR_fam"/>
</dbReference>
<evidence type="ECO:0000313" key="3">
    <source>
        <dbReference type="EMBL" id="EON76033.1"/>
    </source>
</evidence>